<evidence type="ECO:0000313" key="9">
    <source>
        <dbReference type="Proteomes" id="UP000515124"/>
    </source>
</evidence>
<evidence type="ECO:0000256" key="5">
    <source>
        <dbReference type="PROSITE-ProRule" id="PRU00325"/>
    </source>
</evidence>
<dbReference type="PANTHER" id="PTHR31669">
    <property type="entry name" value="PROTEIN FAR1-RELATED SEQUENCE 10-RELATED"/>
    <property type="match status" value="1"/>
</dbReference>
<dbReference type="GO" id="GO:0006355">
    <property type="term" value="P:regulation of DNA-templated transcription"/>
    <property type="evidence" value="ECO:0007669"/>
    <property type="project" value="UniProtKB-UniRule"/>
</dbReference>
<evidence type="ECO:0000256" key="7">
    <source>
        <dbReference type="SAM" id="MobiDB-lite"/>
    </source>
</evidence>
<feature type="domain" description="SWIM-type" evidence="8">
    <location>
        <begin position="96"/>
        <end position="128"/>
    </location>
</feature>
<organism evidence="9 10">
    <name type="scientific">Prunus avium</name>
    <name type="common">Cherry</name>
    <name type="synonym">Cerasus avium</name>
    <dbReference type="NCBI Taxonomy" id="42229"/>
    <lineage>
        <taxon>Eukaryota</taxon>
        <taxon>Viridiplantae</taxon>
        <taxon>Streptophyta</taxon>
        <taxon>Embryophyta</taxon>
        <taxon>Tracheophyta</taxon>
        <taxon>Spermatophyta</taxon>
        <taxon>Magnoliopsida</taxon>
        <taxon>eudicotyledons</taxon>
        <taxon>Gunneridae</taxon>
        <taxon>Pentapetalae</taxon>
        <taxon>rosids</taxon>
        <taxon>fabids</taxon>
        <taxon>Rosales</taxon>
        <taxon>Rosaceae</taxon>
        <taxon>Amygdaloideae</taxon>
        <taxon>Amygdaleae</taxon>
        <taxon>Prunus</taxon>
    </lineage>
</organism>
<comment type="similarity">
    <text evidence="1 6">Belongs to the FHY3/FAR1 family.</text>
</comment>
<evidence type="ECO:0000259" key="8">
    <source>
        <dbReference type="PROSITE" id="PS50966"/>
    </source>
</evidence>
<feature type="compositionally biased region" description="Basic residues" evidence="7">
    <location>
        <begin position="237"/>
        <end position="247"/>
    </location>
</feature>
<dbReference type="InterPro" id="IPR006564">
    <property type="entry name" value="Znf_PMZ"/>
</dbReference>
<dbReference type="GeneID" id="110744421"/>
<evidence type="ECO:0000256" key="4">
    <source>
        <dbReference type="ARBA" id="ARBA00022833"/>
    </source>
</evidence>
<evidence type="ECO:0000313" key="10">
    <source>
        <dbReference type="RefSeq" id="XP_021800080.1"/>
    </source>
</evidence>
<dbReference type="GO" id="GO:0005634">
    <property type="term" value="C:nucleus"/>
    <property type="evidence" value="ECO:0007669"/>
    <property type="project" value="UniProtKB-SubCell"/>
</dbReference>
<dbReference type="PANTHER" id="PTHR31669:SF302">
    <property type="entry name" value="PROTEIN FAR1-RELATED SEQUENCE"/>
    <property type="match status" value="1"/>
</dbReference>
<gene>
    <name evidence="10" type="primary">LOC110744421</name>
</gene>
<keyword evidence="6" id="KW-0539">Nucleus</keyword>
<feature type="compositionally biased region" description="Basic and acidic residues" evidence="7">
    <location>
        <begin position="248"/>
        <end position="259"/>
    </location>
</feature>
<dbReference type="RefSeq" id="XP_021800080.1">
    <property type="nucleotide sequence ID" value="XM_021944388.1"/>
</dbReference>
<protein>
    <recommendedName>
        <fullName evidence="6">Protein FAR1-RELATED SEQUENCE</fullName>
    </recommendedName>
</protein>
<dbReference type="InterPro" id="IPR007527">
    <property type="entry name" value="Znf_SWIM"/>
</dbReference>
<keyword evidence="3 5" id="KW-0863">Zinc-finger</keyword>
<keyword evidence="2 6" id="KW-0479">Metal-binding</keyword>
<accession>A0A6P5R519</accession>
<dbReference type="KEGG" id="pavi:110744421"/>
<dbReference type="InterPro" id="IPR031052">
    <property type="entry name" value="FHY3/FAR1"/>
</dbReference>
<dbReference type="PROSITE" id="PS50966">
    <property type="entry name" value="ZF_SWIM"/>
    <property type="match status" value="1"/>
</dbReference>
<evidence type="ECO:0000256" key="2">
    <source>
        <dbReference type="ARBA" id="ARBA00022723"/>
    </source>
</evidence>
<dbReference type="AlphaFoldDB" id="A0A6P5R519"/>
<evidence type="ECO:0000256" key="6">
    <source>
        <dbReference type="RuleBase" id="RU367018"/>
    </source>
</evidence>
<comment type="subcellular location">
    <subcellularLocation>
        <location evidence="6">Nucleus</location>
    </subcellularLocation>
</comment>
<comment type="function">
    <text evidence="6">Putative transcription activator involved in regulating light control of development.</text>
</comment>
<feature type="compositionally biased region" description="Acidic residues" evidence="7">
    <location>
        <begin position="214"/>
        <end position="223"/>
    </location>
</feature>
<keyword evidence="4 6" id="KW-0862">Zinc</keyword>
<feature type="region of interest" description="Disordered" evidence="7">
    <location>
        <begin position="211"/>
        <end position="259"/>
    </location>
</feature>
<evidence type="ECO:0000256" key="1">
    <source>
        <dbReference type="ARBA" id="ARBA00005889"/>
    </source>
</evidence>
<sequence length="328" mass="37284">MEFIVRFERALASQRHKELLADHVDQNEKPPTPFLTPMQLQMGGIYTRGILDIFEREDFESLLCFFEVVKEDETHCTYKVIERVQPGVTRIKELVHNKDIDLACCSCRGFEFRGIPCRHIISFLRMKQVAYLPEKYILERWMKSVKLGVVFDKDGKEVKDSVDGCILVKKSTLCKVAADLIDSALLSVEGVDLLQKTFDDIRGKLTSLVSSTADVEEPNEDGEGSSAQVRIKDHNRVKSKGRPKRFKGQHEKPSGRYKRQCTECRKSDHNRRKCPRLTSISSCPDADIAAPVVENMQPNQSAQNSEGTQPSMTQAFMQEFDLMHGPSV</sequence>
<dbReference type="GO" id="GO:0008270">
    <property type="term" value="F:zinc ion binding"/>
    <property type="evidence" value="ECO:0007669"/>
    <property type="project" value="UniProtKB-UniRule"/>
</dbReference>
<dbReference type="Proteomes" id="UP000515124">
    <property type="component" value="Unplaced"/>
</dbReference>
<dbReference type="Pfam" id="PF04434">
    <property type="entry name" value="SWIM"/>
    <property type="match status" value="1"/>
</dbReference>
<proteinExistence type="inferred from homology"/>
<reference evidence="10" key="1">
    <citation type="submission" date="2025-08" db="UniProtKB">
        <authorList>
            <consortium name="RefSeq"/>
        </authorList>
    </citation>
    <scope>IDENTIFICATION</scope>
</reference>
<dbReference type="SMART" id="SM00575">
    <property type="entry name" value="ZnF_PMZ"/>
    <property type="match status" value="1"/>
</dbReference>
<name>A0A6P5R519_PRUAV</name>
<keyword evidence="9" id="KW-1185">Reference proteome</keyword>
<evidence type="ECO:0000256" key="3">
    <source>
        <dbReference type="ARBA" id="ARBA00022771"/>
    </source>
</evidence>